<dbReference type="KEGG" id="cter:A606_06670"/>
<keyword evidence="14 20" id="KW-1133">Transmembrane helix</keyword>
<evidence type="ECO:0000256" key="15">
    <source>
        <dbReference type="ARBA" id="ARBA00023136"/>
    </source>
</evidence>
<dbReference type="SMART" id="SM00831">
    <property type="entry name" value="Cation_ATPase_N"/>
    <property type="match status" value="1"/>
</dbReference>
<feature type="transmembrane region" description="Helical" evidence="20">
    <location>
        <begin position="102"/>
        <end position="119"/>
    </location>
</feature>
<dbReference type="InterPro" id="IPR023298">
    <property type="entry name" value="ATPase_P-typ_TM_dom_sf"/>
</dbReference>
<evidence type="ECO:0000256" key="13">
    <source>
        <dbReference type="ARBA" id="ARBA00022967"/>
    </source>
</evidence>
<dbReference type="EC" id="7.2.2.14" evidence="4"/>
<feature type="transmembrane region" description="Helical" evidence="20">
    <location>
        <begin position="264"/>
        <end position="283"/>
    </location>
</feature>
<dbReference type="InterPro" id="IPR044492">
    <property type="entry name" value="P_typ_ATPase_HD_dom"/>
</dbReference>
<feature type="domain" description="Cation-transporting P-type ATPase N-terminal" evidence="21">
    <location>
        <begin position="25"/>
        <end position="98"/>
    </location>
</feature>
<dbReference type="GO" id="GO:0016887">
    <property type="term" value="F:ATP hydrolysis activity"/>
    <property type="evidence" value="ECO:0007669"/>
    <property type="project" value="InterPro"/>
</dbReference>
<dbReference type="PRINTS" id="PR01836">
    <property type="entry name" value="MGATPASE"/>
</dbReference>
<dbReference type="SFLD" id="SFLDS00003">
    <property type="entry name" value="Haloacid_Dehalogenase"/>
    <property type="match status" value="1"/>
</dbReference>
<feature type="region of interest" description="Disordered" evidence="19">
    <location>
        <begin position="1"/>
        <end position="22"/>
    </location>
</feature>
<evidence type="ECO:0000256" key="20">
    <source>
        <dbReference type="SAM" id="Phobius"/>
    </source>
</evidence>
<evidence type="ECO:0000256" key="1">
    <source>
        <dbReference type="ARBA" id="ARBA00003954"/>
    </source>
</evidence>
<evidence type="ECO:0000256" key="18">
    <source>
        <dbReference type="ARBA" id="ARBA00049360"/>
    </source>
</evidence>
<feature type="transmembrane region" description="Helical" evidence="20">
    <location>
        <begin position="799"/>
        <end position="817"/>
    </location>
</feature>
<dbReference type="GO" id="GO:0005886">
    <property type="term" value="C:plasma membrane"/>
    <property type="evidence" value="ECO:0007669"/>
    <property type="project" value="UniProtKB-SubCell"/>
</dbReference>
<dbReference type="GO" id="GO:0005524">
    <property type="term" value="F:ATP binding"/>
    <property type="evidence" value="ECO:0007669"/>
    <property type="project" value="UniProtKB-KW"/>
</dbReference>
<dbReference type="SUPFAM" id="SSF56784">
    <property type="entry name" value="HAD-like"/>
    <property type="match status" value="1"/>
</dbReference>
<comment type="catalytic activity">
    <reaction evidence="17">
        <text>Mg(2+)(out) + ATP + H2O = Mg(2+)(in) + ADP + phosphate + H(+)</text>
        <dbReference type="Rhea" id="RHEA:10260"/>
        <dbReference type="ChEBI" id="CHEBI:15377"/>
        <dbReference type="ChEBI" id="CHEBI:15378"/>
        <dbReference type="ChEBI" id="CHEBI:18420"/>
        <dbReference type="ChEBI" id="CHEBI:30616"/>
        <dbReference type="ChEBI" id="CHEBI:43474"/>
        <dbReference type="ChEBI" id="CHEBI:456216"/>
        <dbReference type="EC" id="7.2.2.14"/>
    </reaction>
</comment>
<dbReference type="AlphaFoldDB" id="S4XEM5"/>
<name>S4XEM5_9CORY</name>
<dbReference type="InterPro" id="IPR008250">
    <property type="entry name" value="ATPase_P-typ_transduc_dom_A_sf"/>
</dbReference>
<keyword evidence="10" id="KW-0547">Nucleotide-binding</keyword>
<feature type="compositionally biased region" description="Pro residues" evidence="19">
    <location>
        <begin position="12"/>
        <end position="22"/>
    </location>
</feature>
<dbReference type="STRING" id="1200352.A606_06670"/>
<evidence type="ECO:0000256" key="14">
    <source>
        <dbReference type="ARBA" id="ARBA00022989"/>
    </source>
</evidence>
<evidence type="ECO:0000256" key="4">
    <source>
        <dbReference type="ARBA" id="ARBA00012786"/>
    </source>
</evidence>
<dbReference type="InterPro" id="IPR006415">
    <property type="entry name" value="P-type_ATPase_IIIB"/>
</dbReference>
<keyword evidence="13" id="KW-1278">Translocase</keyword>
<dbReference type="Pfam" id="PF13246">
    <property type="entry name" value="Cation_ATPase"/>
    <property type="match status" value="1"/>
</dbReference>
<evidence type="ECO:0000313" key="23">
    <source>
        <dbReference type="Proteomes" id="UP000014809"/>
    </source>
</evidence>
<evidence type="ECO:0000256" key="12">
    <source>
        <dbReference type="ARBA" id="ARBA00022842"/>
    </source>
</evidence>
<dbReference type="SFLD" id="SFLDG00002">
    <property type="entry name" value="C1.7:_P-type_atpase_like"/>
    <property type="match status" value="1"/>
</dbReference>
<dbReference type="InterPro" id="IPR018303">
    <property type="entry name" value="ATPase_P-typ_P_site"/>
</dbReference>
<accession>S4XEM5</accession>
<comment type="similarity">
    <text evidence="3">Belongs to the cation transport ATPase (P-type) (TC 3.A.3) family. Type IIIB subfamily.</text>
</comment>
<keyword evidence="23" id="KW-1185">Reference proteome</keyword>
<proteinExistence type="inferred from homology"/>
<dbReference type="InterPro" id="IPR023299">
    <property type="entry name" value="ATPase_P-typ_cyto_dom_N"/>
</dbReference>
<dbReference type="InterPro" id="IPR001757">
    <property type="entry name" value="P_typ_ATPase"/>
</dbReference>
<keyword evidence="12" id="KW-0460">Magnesium</keyword>
<gene>
    <name evidence="22" type="ORF">A606_06670</name>
</gene>
<evidence type="ECO:0000256" key="11">
    <source>
        <dbReference type="ARBA" id="ARBA00022840"/>
    </source>
</evidence>
<evidence type="ECO:0000256" key="16">
    <source>
        <dbReference type="ARBA" id="ARBA00029806"/>
    </source>
</evidence>
<dbReference type="Pfam" id="PF00689">
    <property type="entry name" value="Cation_ATPase_C"/>
    <property type="match status" value="1"/>
</dbReference>
<evidence type="ECO:0000256" key="5">
    <source>
        <dbReference type="ARBA" id="ARBA00013555"/>
    </source>
</evidence>
<feature type="transmembrane region" description="Helical" evidence="20">
    <location>
        <begin position="858"/>
        <end position="876"/>
    </location>
</feature>
<dbReference type="GO" id="GO:0015444">
    <property type="term" value="F:P-type magnesium transporter activity"/>
    <property type="evidence" value="ECO:0007669"/>
    <property type="project" value="UniProtKB-EC"/>
</dbReference>
<feature type="transmembrane region" description="Helical" evidence="20">
    <location>
        <begin position="295"/>
        <end position="315"/>
    </location>
</feature>
<evidence type="ECO:0000313" key="22">
    <source>
        <dbReference type="EMBL" id="AGP30981.1"/>
    </source>
</evidence>
<dbReference type="NCBIfam" id="TIGR01524">
    <property type="entry name" value="ATPase-IIIB_Mg"/>
    <property type="match status" value="1"/>
</dbReference>
<dbReference type="HOGENOM" id="CLU_002360_6_3_11"/>
<dbReference type="InterPro" id="IPR004014">
    <property type="entry name" value="ATPase_P-typ_cation-transptr_N"/>
</dbReference>
<comment type="subcellular location">
    <subcellularLocation>
        <location evidence="2">Cell inner membrane</location>
        <topology evidence="2">Multi-pass membrane protein</topology>
    </subcellularLocation>
</comment>
<dbReference type="InterPro" id="IPR023214">
    <property type="entry name" value="HAD_sf"/>
</dbReference>
<evidence type="ECO:0000256" key="19">
    <source>
        <dbReference type="SAM" id="MobiDB-lite"/>
    </source>
</evidence>
<evidence type="ECO:0000256" key="8">
    <source>
        <dbReference type="ARBA" id="ARBA00022553"/>
    </source>
</evidence>
<evidence type="ECO:0000256" key="2">
    <source>
        <dbReference type="ARBA" id="ARBA00004429"/>
    </source>
</evidence>
<dbReference type="eggNOG" id="COG0474">
    <property type="taxonomic scope" value="Bacteria"/>
</dbReference>
<evidence type="ECO:0000256" key="17">
    <source>
        <dbReference type="ARBA" id="ARBA00047295"/>
    </source>
</evidence>
<keyword evidence="8" id="KW-0597">Phosphoprotein</keyword>
<evidence type="ECO:0000256" key="9">
    <source>
        <dbReference type="ARBA" id="ARBA00022692"/>
    </source>
</evidence>
<comment type="catalytic activity">
    <reaction evidence="18">
        <text>ATP + H2O = ADP + phosphate + H(+)</text>
        <dbReference type="Rhea" id="RHEA:13065"/>
        <dbReference type="ChEBI" id="CHEBI:15377"/>
        <dbReference type="ChEBI" id="CHEBI:15378"/>
        <dbReference type="ChEBI" id="CHEBI:30616"/>
        <dbReference type="ChEBI" id="CHEBI:43474"/>
        <dbReference type="ChEBI" id="CHEBI:456216"/>
    </reaction>
</comment>
<keyword evidence="11" id="KW-0067">ATP-binding</keyword>
<dbReference type="PANTHER" id="PTHR42861">
    <property type="entry name" value="CALCIUM-TRANSPORTING ATPASE"/>
    <property type="match status" value="1"/>
</dbReference>
<feature type="transmembrane region" description="Helical" evidence="20">
    <location>
        <begin position="765"/>
        <end position="787"/>
    </location>
</feature>
<dbReference type="Gene3D" id="1.20.1110.10">
    <property type="entry name" value="Calcium-transporting ATPase, transmembrane domain"/>
    <property type="match status" value="1"/>
</dbReference>
<dbReference type="InterPro" id="IPR059000">
    <property type="entry name" value="ATPase_P-type_domA"/>
</dbReference>
<feature type="transmembrane region" description="Helical" evidence="20">
    <location>
        <begin position="829"/>
        <end position="846"/>
    </location>
</feature>
<dbReference type="PATRIC" id="fig|1200352.3.peg.1360"/>
<organism evidence="22 23">
    <name type="scientific">Corynebacterium terpenotabidum Y-11</name>
    <dbReference type="NCBI Taxonomy" id="1200352"/>
    <lineage>
        <taxon>Bacteria</taxon>
        <taxon>Bacillati</taxon>
        <taxon>Actinomycetota</taxon>
        <taxon>Actinomycetes</taxon>
        <taxon>Mycobacteriales</taxon>
        <taxon>Corynebacteriaceae</taxon>
        <taxon>Corynebacterium</taxon>
    </lineage>
</organism>
<comment type="function">
    <text evidence="1">Mediates magnesium influx to the cytosol.</text>
</comment>
<dbReference type="NCBIfam" id="TIGR01494">
    <property type="entry name" value="ATPase_P-type"/>
    <property type="match status" value="2"/>
</dbReference>
<sequence length="905" mass="95306">MNHASDGQSRPPLHPPATLPPLPEHPWSVPADQLLTALRSSSHGLSAAGAAALLPATRDRAVTATGAHSAWRLLAKQFTSPIIIILVVATLIAGILGDWLDTVIILVIVVLSGLLDFAQERGAQASMDRMLGAVRLTATVVRDGRATEIPFDEVVPGDIIEVSGGDVLPADAVVLAARDLQSDQSSLTGETFPVEKSPGVCAADTALAARGNVLYSGTHVASGTGTAVVTATGRDTEFGRVKQSLAQKQKPTGFERGMTRFGLLLTRIMVVLVIAIFIINLVLDRPLVDSALFSLSLAVGLTPQLLPAIVGLSLAQGSKVIARHRVIVKRLNAIEDFGAMTALCTDKTGTMTAGEIHLSAPLDLSGQKFPELLRTASLNAMLQSGKVNAMDLAITRAAQSAGLGLSGARALGELPYDFTRKRLSVLVTDPDGAGGINGTSGVDGTAAPGAPVLVTKGAVEKVLEVCTRARIGGETVALEQVIDDVRGVVDDLGSQGFRVLAVASTPQDAAAAGTAATAATVQPPLDASAEQDLILVGLLSFADPVKPDAASTIADFAEAGVTVRMITGDARPVATHIAGELGLDPASVMDGAQIDALSDEDLADRAEGVRVFCETTPHHKERIVRALGRDGETVGYMGDGINDAPALRAADVGISVTGAADVAAQSASIVMLDKDLRALLDGMRAGRRTFANTMKYIQMTTSANVGNMISMAVASVVLPFLPLLASQILVINLLTDLPATAIATDRVDDRQLRHPQRWDMRLIRNYMLVFGVLSSVFDLVTFGVLRWGYGAGESEFQSAWFLGSVLTEVLVLFSLRTRGPAWRSRPSRILVLLSVLVAVLAFGVVLSPVGDLLHLEVIPWSLVGLMVAIALGYVVVTEAVKPVFWRRPAHRVDRLRWPVSRHLVR</sequence>
<keyword evidence="15 20" id="KW-0472">Membrane</keyword>
<dbReference type="PROSITE" id="PS00154">
    <property type="entry name" value="ATPASE_E1_E2"/>
    <property type="match status" value="1"/>
</dbReference>
<evidence type="ECO:0000259" key="21">
    <source>
        <dbReference type="SMART" id="SM00831"/>
    </source>
</evidence>
<feature type="transmembrane region" description="Helical" evidence="20">
    <location>
        <begin position="78"/>
        <end position="96"/>
    </location>
</feature>
<dbReference type="InterPro" id="IPR006068">
    <property type="entry name" value="ATPase_P-typ_cation-transptr_C"/>
</dbReference>
<dbReference type="Gene3D" id="3.40.1110.10">
    <property type="entry name" value="Calcium-transporting ATPase, cytoplasmic domain N"/>
    <property type="match status" value="1"/>
</dbReference>
<dbReference type="Pfam" id="PF00690">
    <property type="entry name" value="Cation_ATPase_N"/>
    <property type="match status" value="1"/>
</dbReference>
<dbReference type="SUPFAM" id="SSF81653">
    <property type="entry name" value="Calcium ATPase, transduction domain A"/>
    <property type="match status" value="1"/>
</dbReference>
<keyword evidence="9 20" id="KW-0812">Transmembrane</keyword>
<dbReference type="Gene3D" id="3.40.50.1000">
    <property type="entry name" value="HAD superfamily/HAD-like"/>
    <property type="match status" value="1"/>
</dbReference>
<dbReference type="Gene3D" id="2.70.150.10">
    <property type="entry name" value="Calcium-transporting ATPase, cytoplasmic transduction domain A"/>
    <property type="match status" value="1"/>
</dbReference>
<evidence type="ECO:0000256" key="7">
    <source>
        <dbReference type="ARBA" id="ARBA00022519"/>
    </source>
</evidence>
<evidence type="ECO:0000256" key="3">
    <source>
        <dbReference type="ARBA" id="ARBA00008746"/>
    </source>
</evidence>
<reference evidence="22 23" key="1">
    <citation type="submission" date="2012-06" db="EMBL/GenBank/DDBJ databases">
        <title>Complete genome sequence of Corynebacterium terpenotabidum Y-11 (=DSM 44721).</title>
        <authorList>
            <person name="Ruckert C."/>
            <person name="Albersmeier A."/>
            <person name="Al-Dilaimi A."/>
            <person name="Szczepanowski R."/>
            <person name="Kalinowski J."/>
        </authorList>
    </citation>
    <scope>NUCLEOTIDE SEQUENCE [LARGE SCALE GENOMIC DNA]</scope>
    <source>
        <strain evidence="22 23">Y-11</strain>
    </source>
</reference>
<keyword evidence="7" id="KW-0997">Cell inner membrane</keyword>
<dbReference type="Pfam" id="PF00122">
    <property type="entry name" value="E1-E2_ATPase"/>
    <property type="match status" value="1"/>
</dbReference>
<dbReference type="SFLD" id="SFLDF00027">
    <property type="entry name" value="p-type_atpase"/>
    <property type="match status" value="1"/>
</dbReference>
<dbReference type="RefSeq" id="WP_020441342.1">
    <property type="nucleotide sequence ID" value="NC_021663.1"/>
</dbReference>
<protein>
    <recommendedName>
        <fullName evidence="5">Magnesium-transporting ATPase, P-type 1</fullName>
        <ecNumber evidence="4">7.2.2.14</ecNumber>
    </recommendedName>
    <alternativeName>
        <fullName evidence="16">Mg(2+) transport ATPase, P-type 1</fullName>
    </alternativeName>
</protein>
<dbReference type="Proteomes" id="UP000014809">
    <property type="component" value="Chromosome"/>
</dbReference>
<dbReference type="InterPro" id="IPR036412">
    <property type="entry name" value="HAD-like_sf"/>
</dbReference>
<dbReference type="EMBL" id="CP003696">
    <property type="protein sequence ID" value="AGP30981.1"/>
    <property type="molecule type" value="Genomic_DNA"/>
</dbReference>
<evidence type="ECO:0000256" key="6">
    <source>
        <dbReference type="ARBA" id="ARBA00022475"/>
    </source>
</evidence>
<keyword evidence="6" id="KW-1003">Cell membrane</keyword>
<dbReference type="SUPFAM" id="SSF81665">
    <property type="entry name" value="Calcium ATPase, transmembrane domain M"/>
    <property type="match status" value="1"/>
</dbReference>
<evidence type="ECO:0000256" key="10">
    <source>
        <dbReference type="ARBA" id="ARBA00022741"/>
    </source>
</evidence>